<dbReference type="OMA" id="ICANTNT"/>
<evidence type="ECO:0000313" key="8">
    <source>
        <dbReference type="Proteomes" id="UP000000305"/>
    </source>
</evidence>
<keyword evidence="6" id="KW-0479">Metal-binding</keyword>
<evidence type="ECO:0000256" key="4">
    <source>
        <dbReference type="ARBA" id="ARBA00022729"/>
    </source>
</evidence>
<evidence type="ECO:0000256" key="2">
    <source>
        <dbReference type="ARBA" id="ARBA00022525"/>
    </source>
</evidence>
<organism evidence="7 8">
    <name type="scientific">Daphnia pulex</name>
    <name type="common">Water flea</name>
    <dbReference type="NCBI Taxonomy" id="6669"/>
    <lineage>
        <taxon>Eukaryota</taxon>
        <taxon>Metazoa</taxon>
        <taxon>Ecdysozoa</taxon>
        <taxon>Arthropoda</taxon>
        <taxon>Crustacea</taxon>
        <taxon>Branchiopoda</taxon>
        <taxon>Diplostraca</taxon>
        <taxon>Cladocera</taxon>
        <taxon>Anomopoda</taxon>
        <taxon>Daphniidae</taxon>
        <taxon>Daphnia</taxon>
    </lineage>
</organism>
<dbReference type="PRINTS" id="PR00457">
    <property type="entry name" value="ANPEROXIDASE"/>
</dbReference>
<dbReference type="InParanoid" id="E9H8K3"/>
<dbReference type="GO" id="GO:0005576">
    <property type="term" value="C:extracellular region"/>
    <property type="evidence" value="ECO:0007669"/>
    <property type="project" value="UniProtKB-SubCell"/>
</dbReference>
<evidence type="ECO:0000313" key="7">
    <source>
        <dbReference type="EMBL" id="EFX71832.1"/>
    </source>
</evidence>
<dbReference type="Gene3D" id="1.10.640.10">
    <property type="entry name" value="Haem peroxidase domain superfamily, animal type"/>
    <property type="match status" value="1"/>
</dbReference>
<evidence type="ECO:0000256" key="6">
    <source>
        <dbReference type="PIRSR" id="PIRSR619791-2"/>
    </source>
</evidence>
<comment type="subcellular location">
    <subcellularLocation>
        <location evidence="1">Secreted</location>
    </subcellularLocation>
</comment>
<keyword evidence="3" id="KW-0575">Peroxidase</keyword>
<dbReference type="PROSITE" id="PS50292">
    <property type="entry name" value="PEROXIDASE_3"/>
    <property type="match status" value="1"/>
</dbReference>
<dbReference type="SUPFAM" id="SSF48113">
    <property type="entry name" value="Heme-dependent peroxidases"/>
    <property type="match status" value="1"/>
</dbReference>
<gene>
    <name evidence="7" type="ORF">DAPPUDRAFT_308673</name>
</gene>
<dbReference type="KEGG" id="dpx:DAPPUDRAFT_308673"/>
<dbReference type="CDD" id="cd09823">
    <property type="entry name" value="peroxinectin_like"/>
    <property type="match status" value="1"/>
</dbReference>
<sequence length="681" mass="77107">MDEMEKNLLVNNVTVRPRSSSYTHLQFFQKATESQDLSRGALAAIETTRELAKRFGLTPDEASVGLSKFYLKDTILSKTCPLVPVCDERTLRSPFRKLDGSCNNLKRTNWGQSRTPFQRAIAPDYADGVWLPRRAQNNGELPSARLVSVSVVLDKDAPTATETHWVMQYGQFINQNCNPINFYILNRSSAAIQCCREDGKLLTNPDLIHPQCLPIKIPNDDPFFSKFGQLCMNFVRSTPAPRSDCSLGYGEQMNGNTHFLDQSNVYGSDDTTAAELRTFVKGGLKVNQQQNHHLDLLPPDNNTETNCTLSKPVSAVAVPVKVKCFKAGDPRPNQTPNLAVTHTIFLREHNRLAAALAYLNPKWEDERLYQVSRRILIAQMQHITYNEWLPIVIGRAKMQQLGLLPLQNGFSDDYDQHLNPSILNEFSAAAFRFGHSMVQGKHDLTNLRRKKEVQILLRQHFSKMQTVYTPGNLEKFLIGLATQPSQNFDNYFTEEITNHLFEEAGKGFGLDLVSLNIQRGRERGSIPGYNAFRTLCGLQPAKDFSDLKNFIPDIAERFELLYDSVDDIDFFIAGISERKVKGATMGPTFQCIVADQFLRLKRGDRFFYDLAEQTGSFSEEQLNEIRKTSFARLVCDNSNVLHSQPLIFKTESAINPVVSCESPSIPRVSLLPWQEQFEKPY</sequence>
<dbReference type="GO" id="GO:0046872">
    <property type="term" value="F:metal ion binding"/>
    <property type="evidence" value="ECO:0007669"/>
    <property type="project" value="UniProtKB-KW"/>
</dbReference>
<evidence type="ECO:0000256" key="1">
    <source>
        <dbReference type="ARBA" id="ARBA00004613"/>
    </source>
</evidence>
<dbReference type="GO" id="GO:0006979">
    <property type="term" value="P:response to oxidative stress"/>
    <property type="evidence" value="ECO:0007669"/>
    <property type="project" value="InterPro"/>
</dbReference>
<dbReference type="AlphaFoldDB" id="E9H8K3"/>
<proteinExistence type="predicted"/>
<dbReference type="Proteomes" id="UP000000305">
    <property type="component" value="Unassembled WGS sequence"/>
</dbReference>
<dbReference type="InterPro" id="IPR037120">
    <property type="entry name" value="Haem_peroxidase_sf_animal"/>
</dbReference>
<dbReference type="eggNOG" id="KOG2408">
    <property type="taxonomic scope" value="Eukaryota"/>
</dbReference>
<dbReference type="PhylomeDB" id="E9H8K3"/>
<dbReference type="FunFam" id="1.10.640.10:FF:000003">
    <property type="entry name" value="chorion peroxidase"/>
    <property type="match status" value="1"/>
</dbReference>
<dbReference type="InterPro" id="IPR019791">
    <property type="entry name" value="Haem_peroxidase_animal"/>
</dbReference>
<evidence type="ECO:0000256" key="5">
    <source>
        <dbReference type="ARBA" id="ARBA00023180"/>
    </source>
</evidence>
<dbReference type="GO" id="GO:0020037">
    <property type="term" value="F:heme binding"/>
    <property type="evidence" value="ECO:0007669"/>
    <property type="project" value="InterPro"/>
</dbReference>
<keyword evidence="2" id="KW-0964">Secreted</keyword>
<name>E9H8K3_DAPPU</name>
<dbReference type="InterPro" id="IPR010255">
    <property type="entry name" value="Haem_peroxidase_sf"/>
</dbReference>
<dbReference type="OrthoDB" id="823504at2759"/>
<keyword evidence="4" id="KW-0732">Signal</keyword>
<dbReference type="HOGENOM" id="CLU_006087_5_2_1"/>
<dbReference type="GO" id="GO:0004601">
    <property type="term" value="F:peroxidase activity"/>
    <property type="evidence" value="ECO:0000318"/>
    <property type="project" value="GO_Central"/>
</dbReference>
<reference evidence="7 8" key="1">
    <citation type="journal article" date="2011" name="Science">
        <title>The ecoresponsive genome of Daphnia pulex.</title>
        <authorList>
            <person name="Colbourne J.K."/>
            <person name="Pfrender M.E."/>
            <person name="Gilbert D."/>
            <person name="Thomas W.K."/>
            <person name="Tucker A."/>
            <person name="Oakley T.H."/>
            <person name="Tokishita S."/>
            <person name="Aerts A."/>
            <person name="Arnold G.J."/>
            <person name="Basu M.K."/>
            <person name="Bauer D.J."/>
            <person name="Caceres C.E."/>
            <person name="Carmel L."/>
            <person name="Casola C."/>
            <person name="Choi J.H."/>
            <person name="Detter J.C."/>
            <person name="Dong Q."/>
            <person name="Dusheyko S."/>
            <person name="Eads B.D."/>
            <person name="Frohlich T."/>
            <person name="Geiler-Samerotte K.A."/>
            <person name="Gerlach D."/>
            <person name="Hatcher P."/>
            <person name="Jogdeo S."/>
            <person name="Krijgsveld J."/>
            <person name="Kriventseva E.V."/>
            <person name="Kultz D."/>
            <person name="Laforsch C."/>
            <person name="Lindquist E."/>
            <person name="Lopez J."/>
            <person name="Manak J.R."/>
            <person name="Muller J."/>
            <person name="Pangilinan J."/>
            <person name="Patwardhan R.P."/>
            <person name="Pitluck S."/>
            <person name="Pritham E.J."/>
            <person name="Rechtsteiner A."/>
            <person name="Rho M."/>
            <person name="Rogozin I.B."/>
            <person name="Sakarya O."/>
            <person name="Salamov A."/>
            <person name="Schaack S."/>
            <person name="Shapiro H."/>
            <person name="Shiga Y."/>
            <person name="Skalitzky C."/>
            <person name="Smith Z."/>
            <person name="Souvorov A."/>
            <person name="Sung W."/>
            <person name="Tang Z."/>
            <person name="Tsuchiya D."/>
            <person name="Tu H."/>
            <person name="Vos H."/>
            <person name="Wang M."/>
            <person name="Wolf Y.I."/>
            <person name="Yamagata H."/>
            <person name="Yamada T."/>
            <person name="Ye Y."/>
            <person name="Shaw J.R."/>
            <person name="Andrews J."/>
            <person name="Crease T.J."/>
            <person name="Tang H."/>
            <person name="Lucas S.M."/>
            <person name="Robertson H.M."/>
            <person name="Bork P."/>
            <person name="Koonin E.V."/>
            <person name="Zdobnov E.M."/>
            <person name="Grigoriev I.V."/>
            <person name="Lynch M."/>
            <person name="Boore J.L."/>
        </authorList>
    </citation>
    <scope>NUCLEOTIDE SEQUENCE [LARGE SCALE GENOMIC DNA]</scope>
</reference>
<keyword evidence="8" id="KW-1185">Reference proteome</keyword>
<dbReference type="PANTHER" id="PTHR11475:SF4">
    <property type="entry name" value="CHORION PEROXIDASE"/>
    <property type="match status" value="1"/>
</dbReference>
<accession>E9H8K3</accession>
<keyword evidence="5" id="KW-0325">Glycoprotein</keyword>
<keyword evidence="6" id="KW-0408">Iron</keyword>
<evidence type="ECO:0008006" key="9">
    <source>
        <dbReference type="Google" id="ProtNLM"/>
    </source>
</evidence>
<feature type="binding site" description="axial binding residue" evidence="6">
    <location>
        <position position="435"/>
    </location>
    <ligand>
        <name>heme b</name>
        <dbReference type="ChEBI" id="CHEBI:60344"/>
    </ligand>
    <ligandPart>
        <name>Fe</name>
        <dbReference type="ChEBI" id="CHEBI:18248"/>
    </ligandPart>
</feature>
<protein>
    <recommendedName>
        <fullName evidence="9">Peroxidase</fullName>
    </recommendedName>
</protein>
<dbReference type="EMBL" id="GL732605">
    <property type="protein sequence ID" value="EFX71832.1"/>
    <property type="molecule type" value="Genomic_DNA"/>
</dbReference>
<keyword evidence="3" id="KW-0560">Oxidoreductase</keyword>
<dbReference type="Pfam" id="PF03098">
    <property type="entry name" value="An_peroxidase"/>
    <property type="match status" value="1"/>
</dbReference>
<evidence type="ECO:0000256" key="3">
    <source>
        <dbReference type="ARBA" id="ARBA00022559"/>
    </source>
</evidence>
<dbReference type="FunCoup" id="E9H8K3">
    <property type="interactions" value="38"/>
</dbReference>
<keyword evidence="6" id="KW-0349">Heme</keyword>
<dbReference type="PANTHER" id="PTHR11475">
    <property type="entry name" value="OXIDASE/PEROXIDASE"/>
    <property type="match status" value="1"/>
</dbReference>